<evidence type="ECO:0000256" key="8">
    <source>
        <dbReference type="SAM" id="MobiDB-lite"/>
    </source>
</evidence>
<evidence type="ECO:0000313" key="12">
    <source>
        <dbReference type="EMBL" id="MCI4682707.1"/>
    </source>
</evidence>
<evidence type="ECO:0000256" key="2">
    <source>
        <dbReference type="ARBA" id="ARBA00006739"/>
    </source>
</evidence>
<dbReference type="Pfam" id="PF04138">
    <property type="entry name" value="GtrA_DPMS_TM"/>
    <property type="match status" value="1"/>
</dbReference>
<gene>
    <name evidence="12" type="ORF">K2U94_07995</name>
</gene>
<feature type="domain" description="GtrA/DPMS transmembrane" evidence="11">
    <location>
        <begin position="293"/>
        <end position="410"/>
    </location>
</feature>
<feature type="transmembrane region" description="Helical" evidence="9">
    <location>
        <begin position="358"/>
        <end position="380"/>
    </location>
</feature>
<dbReference type="PANTHER" id="PTHR43398">
    <property type="entry name" value="DOLICHOL-PHOSPHATE MANNOSYLTRANSFERASE SUBUNIT 1"/>
    <property type="match status" value="1"/>
</dbReference>
<organism evidence="12 13">
    <name type="scientific">Candidatus Rhodoblastus alkanivorans</name>
    <dbReference type="NCBI Taxonomy" id="2954117"/>
    <lineage>
        <taxon>Bacteria</taxon>
        <taxon>Pseudomonadati</taxon>
        <taxon>Pseudomonadota</taxon>
        <taxon>Alphaproteobacteria</taxon>
        <taxon>Hyphomicrobiales</taxon>
        <taxon>Rhodoblastaceae</taxon>
        <taxon>Rhodoblastus</taxon>
    </lineage>
</organism>
<protein>
    <submittedName>
        <fullName evidence="12">Glycosyltransferase family 2 protein</fullName>
    </submittedName>
</protein>
<keyword evidence="3" id="KW-0328">Glycosyltransferase</keyword>
<accession>A0ABS9Z531</accession>
<dbReference type="Proteomes" id="UP001139104">
    <property type="component" value="Unassembled WGS sequence"/>
</dbReference>
<keyword evidence="5 9" id="KW-0812">Transmembrane</keyword>
<keyword evidence="4" id="KW-0808">Transferase</keyword>
<name>A0ABS9Z531_9HYPH</name>
<evidence type="ECO:0000256" key="6">
    <source>
        <dbReference type="ARBA" id="ARBA00022989"/>
    </source>
</evidence>
<keyword evidence="13" id="KW-1185">Reference proteome</keyword>
<dbReference type="SUPFAM" id="SSF53448">
    <property type="entry name" value="Nucleotide-diphospho-sugar transferases"/>
    <property type="match status" value="1"/>
</dbReference>
<evidence type="ECO:0000256" key="1">
    <source>
        <dbReference type="ARBA" id="ARBA00004141"/>
    </source>
</evidence>
<dbReference type="EMBL" id="JAIVFP010000001">
    <property type="protein sequence ID" value="MCI4682707.1"/>
    <property type="molecule type" value="Genomic_DNA"/>
</dbReference>
<comment type="subcellular location">
    <subcellularLocation>
        <location evidence="1">Membrane</location>
        <topology evidence="1">Multi-pass membrane protein</topology>
    </subcellularLocation>
</comment>
<dbReference type="Pfam" id="PF00535">
    <property type="entry name" value="Glycos_transf_2"/>
    <property type="match status" value="1"/>
</dbReference>
<keyword evidence="7 9" id="KW-0472">Membrane</keyword>
<feature type="transmembrane region" description="Helical" evidence="9">
    <location>
        <begin position="386"/>
        <end position="410"/>
    </location>
</feature>
<dbReference type="RefSeq" id="WP_243066703.1">
    <property type="nucleotide sequence ID" value="NZ_JAIVFP010000001.1"/>
</dbReference>
<evidence type="ECO:0000256" key="9">
    <source>
        <dbReference type="SAM" id="Phobius"/>
    </source>
</evidence>
<evidence type="ECO:0000313" key="13">
    <source>
        <dbReference type="Proteomes" id="UP001139104"/>
    </source>
</evidence>
<reference evidence="12" key="1">
    <citation type="journal article" date="2022" name="ISME J.">
        <title>Identification of active gaseous-alkane degraders at natural gas seeps.</title>
        <authorList>
            <person name="Farhan Ul Haque M."/>
            <person name="Hernandez M."/>
            <person name="Crombie A.T."/>
            <person name="Murrell J.C."/>
        </authorList>
    </citation>
    <scope>NUCLEOTIDE SEQUENCE</scope>
    <source>
        <strain evidence="12">PC2</strain>
    </source>
</reference>
<dbReference type="InterPro" id="IPR001173">
    <property type="entry name" value="Glyco_trans_2-like"/>
</dbReference>
<feature type="transmembrane region" description="Helical" evidence="9">
    <location>
        <begin position="286"/>
        <end position="305"/>
    </location>
</feature>
<comment type="similarity">
    <text evidence="2">Belongs to the glycosyltransferase 2 family.</text>
</comment>
<evidence type="ECO:0000259" key="10">
    <source>
        <dbReference type="Pfam" id="PF00535"/>
    </source>
</evidence>
<dbReference type="InterPro" id="IPR039528">
    <property type="entry name" value="DPM1-like"/>
</dbReference>
<dbReference type="Gene3D" id="3.90.550.10">
    <property type="entry name" value="Spore Coat Polysaccharide Biosynthesis Protein SpsA, Chain A"/>
    <property type="match status" value="1"/>
</dbReference>
<evidence type="ECO:0000256" key="5">
    <source>
        <dbReference type="ARBA" id="ARBA00022692"/>
    </source>
</evidence>
<keyword evidence="6 9" id="KW-1133">Transmembrane helix</keyword>
<evidence type="ECO:0000256" key="4">
    <source>
        <dbReference type="ARBA" id="ARBA00022679"/>
    </source>
</evidence>
<feature type="region of interest" description="Disordered" evidence="8">
    <location>
        <begin position="1"/>
        <end position="20"/>
    </location>
</feature>
<evidence type="ECO:0000256" key="7">
    <source>
        <dbReference type="ARBA" id="ARBA00023136"/>
    </source>
</evidence>
<evidence type="ECO:0000256" key="3">
    <source>
        <dbReference type="ARBA" id="ARBA00022676"/>
    </source>
</evidence>
<sequence>MQAPKSPNPDSKPAHAPDQDRERLMAAAKRLAVLSEAFQLTDLPHERKSPVLAVELTLVIPTFNESGNLRELVRRVDAALVGVDWEMIVVDDDSPDGTASLAKQIAREDPRVRCLRRVNRRGLAGACIEGILASSAPLVAVMDADLQHDERILPTMLEKIHAGADLVVGSRHVAGGSADAGFSPHRAAISRLAIRLAKDALRADFSDVMSGFFMLRRQIVEDCAPELAPTGFKILADIVASAKQDLKIEEVGYMFRERLAGESKFDVKVGLDFLGLMLNKVSGGRIPVRFIFFALVGLSGVAIHLSTVNLAMAALPVTFTVAQSIAVIVAMSSNFFINNSITYRDSKLKGFWPMLRGLLYFYTVCGVGAVANVGVAAWLYRLYPEVSLSALAGVVMGSVWNYTLSSLFVWRKD</sequence>
<comment type="caution">
    <text evidence="12">The sequence shown here is derived from an EMBL/GenBank/DDBJ whole genome shotgun (WGS) entry which is preliminary data.</text>
</comment>
<evidence type="ECO:0000259" key="11">
    <source>
        <dbReference type="Pfam" id="PF04138"/>
    </source>
</evidence>
<proteinExistence type="inferred from homology"/>
<dbReference type="PANTHER" id="PTHR43398:SF1">
    <property type="entry name" value="DOLICHOL-PHOSPHATE MANNOSYLTRANSFERASE SUBUNIT 1"/>
    <property type="match status" value="1"/>
</dbReference>
<dbReference type="CDD" id="cd06442">
    <property type="entry name" value="DPM1_like"/>
    <property type="match status" value="1"/>
</dbReference>
<feature type="domain" description="Glycosyltransferase 2-like" evidence="10">
    <location>
        <begin position="58"/>
        <end position="222"/>
    </location>
</feature>
<feature type="transmembrane region" description="Helical" evidence="9">
    <location>
        <begin position="311"/>
        <end position="337"/>
    </location>
</feature>
<dbReference type="InterPro" id="IPR007267">
    <property type="entry name" value="GtrA_DPMS_TM"/>
</dbReference>
<dbReference type="InterPro" id="IPR029044">
    <property type="entry name" value="Nucleotide-diphossugar_trans"/>
</dbReference>